<protein>
    <recommendedName>
        <fullName evidence="8">4Fe-4S ferredoxin-type domain-containing protein</fullName>
    </recommendedName>
</protein>
<organism evidence="9 10">
    <name type="scientific">Clostridium malenominatum</name>
    <dbReference type="NCBI Taxonomy" id="1539"/>
    <lineage>
        <taxon>Bacteria</taxon>
        <taxon>Bacillati</taxon>
        <taxon>Bacillota</taxon>
        <taxon>Clostridia</taxon>
        <taxon>Eubacteriales</taxon>
        <taxon>Clostridiaceae</taxon>
        <taxon>Clostridium</taxon>
    </lineage>
</organism>
<feature type="transmembrane region" description="Helical" evidence="7">
    <location>
        <begin position="134"/>
        <end position="153"/>
    </location>
</feature>
<dbReference type="Pfam" id="PF12801">
    <property type="entry name" value="Fer4_5"/>
    <property type="match status" value="2"/>
</dbReference>
<comment type="caution">
    <text evidence="9">The sequence shown here is derived from an EMBL/GenBank/DDBJ whole genome shotgun (WGS) entry which is preliminary data.</text>
</comment>
<proteinExistence type="predicted"/>
<evidence type="ECO:0000256" key="6">
    <source>
        <dbReference type="ARBA" id="ARBA00023136"/>
    </source>
</evidence>
<keyword evidence="10" id="KW-1185">Reference proteome</keyword>
<dbReference type="PANTHER" id="PTHR30224">
    <property type="entry name" value="ELECTRON TRANSPORT PROTEIN"/>
    <property type="match status" value="1"/>
</dbReference>
<sequence length="430" mass="48421">MNKKLKKKSNIRLITQIILFIVVLLITINHTLAEKGGGFSFIPSASLHAICPFGGVESIYRFITVGSLLQKIHESSFVLMFIGLVVAAFFGAVFCGWLCPFGSIQEWIGKIGRKLLGRKYNSFIPYKYDKYLRYLRYLALAWVIYITAVTGKLAFSDIDPYSALFHLWTDEVALGGIIILIIVLIDSLFIERPWCKYLCPYGAILGITNKFRIFKIRRHENTCISCNACNKSCPMNINVASSSIIKEHQCIACMKCTSEESCPVKNTVEFKINKKFMALTLIVLFFGGIEVSKSLDLWQTESSKVPVAFKEGAFKGEFNPADIRGSYSFSNVSQSFDIPLNALVEAFVVDEKEAQTFKNKDLETKYANLPNEIGTGSVRLFVALYKGLPYDLNEDTYLLEPAVKILKEKGSLTEEQIKYIDNHVVNLVTK</sequence>
<evidence type="ECO:0000256" key="5">
    <source>
        <dbReference type="ARBA" id="ARBA00023014"/>
    </source>
</evidence>
<feature type="domain" description="4Fe-4S ferredoxin-type" evidence="8">
    <location>
        <begin position="214"/>
        <end position="243"/>
    </location>
</feature>
<evidence type="ECO:0000256" key="2">
    <source>
        <dbReference type="ARBA" id="ARBA00022475"/>
    </source>
</evidence>
<evidence type="ECO:0000313" key="9">
    <source>
        <dbReference type="EMBL" id="GAA0720384.1"/>
    </source>
</evidence>
<evidence type="ECO:0000259" key="8">
    <source>
        <dbReference type="PROSITE" id="PS51379"/>
    </source>
</evidence>
<dbReference type="InterPro" id="IPR052378">
    <property type="entry name" value="NosR_regulator"/>
</dbReference>
<keyword evidence="7" id="KW-1133">Transmembrane helix</keyword>
<keyword evidence="7" id="KW-0812">Transmembrane</keyword>
<feature type="transmembrane region" description="Helical" evidence="7">
    <location>
        <begin position="77"/>
        <end position="104"/>
    </location>
</feature>
<dbReference type="PROSITE" id="PS51379">
    <property type="entry name" value="4FE4S_FER_2"/>
    <property type="match status" value="1"/>
</dbReference>
<dbReference type="Proteomes" id="UP001500339">
    <property type="component" value="Unassembled WGS sequence"/>
</dbReference>
<comment type="subcellular location">
    <subcellularLocation>
        <location evidence="1">Cell membrane</location>
    </subcellularLocation>
</comment>
<reference evidence="10" key="1">
    <citation type="journal article" date="2019" name="Int. J. Syst. Evol. Microbiol.">
        <title>The Global Catalogue of Microorganisms (GCM) 10K type strain sequencing project: providing services to taxonomists for standard genome sequencing and annotation.</title>
        <authorList>
            <consortium name="The Broad Institute Genomics Platform"/>
            <consortium name="The Broad Institute Genome Sequencing Center for Infectious Disease"/>
            <person name="Wu L."/>
            <person name="Ma J."/>
        </authorList>
    </citation>
    <scope>NUCLEOTIDE SEQUENCE [LARGE SCALE GENOMIC DNA]</scope>
    <source>
        <strain evidence="10">JCM 1405</strain>
    </source>
</reference>
<dbReference type="EMBL" id="BAAACF010000001">
    <property type="protein sequence ID" value="GAA0720384.1"/>
    <property type="molecule type" value="Genomic_DNA"/>
</dbReference>
<evidence type="ECO:0000256" key="7">
    <source>
        <dbReference type="SAM" id="Phobius"/>
    </source>
</evidence>
<keyword evidence="3" id="KW-0479">Metal-binding</keyword>
<name>A0ABP3U1T4_9CLOT</name>
<dbReference type="SUPFAM" id="SSF54862">
    <property type="entry name" value="4Fe-4S ferredoxins"/>
    <property type="match status" value="1"/>
</dbReference>
<keyword evidence="2" id="KW-1003">Cell membrane</keyword>
<dbReference type="PROSITE" id="PS00198">
    <property type="entry name" value="4FE4S_FER_1"/>
    <property type="match status" value="1"/>
</dbReference>
<evidence type="ECO:0000313" key="10">
    <source>
        <dbReference type="Proteomes" id="UP001500339"/>
    </source>
</evidence>
<feature type="transmembrane region" description="Helical" evidence="7">
    <location>
        <begin position="173"/>
        <end position="190"/>
    </location>
</feature>
<dbReference type="InterPro" id="IPR017896">
    <property type="entry name" value="4Fe4S_Fe-S-bd"/>
</dbReference>
<evidence type="ECO:0000256" key="4">
    <source>
        <dbReference type="ARBA" id="ARBA00023004"/>
    </source>
</evidence>
<evidence type="ECO:0000256" key="3">
    <source>
        <dbReference type="ARBA" id="ARBA00022723"/>
    </source>
</evidence>
<gene>
    <name evidence="9" type="ORF">GCM10008905_09500</name>
</gene>
<accession>A0ABP3U1T4</accession>
<keyword evidence="4" id="KW-0408">Iron</keyword>
<keyword evidence="5" id="KW-0411">Iron-sulfur</keyword>
<dbReference type="RefSeq" id="WP_343767227.1">
    <property type="nucleotide sequence ID" value="NZ_BAAACF010000001.1"/>
</dbReference>
<evidence type="ECO:0000256" key="1">
    <source>
        <dbReference type="ARBA" id="ARBA00004236"/>
    </source>
</evidence>
<dbReference type="InterPro" id="IPR017900">
    <property type="entry name" value="4Fe4S_Fe_S_CS"/>
</dbReference>
<dbReference type="Gene3D" id="3.30.70.20">
    <property type="match status" value="1"/>
</dbReference>
<keyword evidence="6 7" id="KW-0472">Membrane</keyword>
<dbReference type="PANTHER" id="PTHR30224:SF4">
    <property type="entry name" value="ELECTRON TRANSPORT PROTEIN YCCM-RELATED"/>
    <property type="match status" value="1"/>
</dbReference>